<evidence type="ECO:0000256" key="1">
    <source>
        <dbReference type="SAM" id="MobiDB-lite"/>
    </source>
</evidence>
<dbReference type="EMBL" id="JH819105">
    <property type="protein sequence ID" value="EKC31861.1"/>
    <property type="molecule type" value="Genomic_DNA"/>
</dbReference>
<accession>K1RCK8</accession>
<gene>
    <name evidence="2" type="ORF">CGI_10003313</name>
</gene>
<feature type="compositionally biased region" description="Polar residues" evidence="1">
    <location>
        <begin position="40"/>
        <end position="50"/>
    </location>
</feature>
<sequence>MSELDFSATADESLHLQIDETMVTETDESLETGKRDAFRSITSNSESESILTKKPSASLRRSPRKESQKATQRSVLMPNSETDNDTTKELLNRNKDRRECHCDGLQERELQIRNTMAQNPKQSQNLRSIKRFTFQCRQLHLGRGGTHVISEENDSSERHKPASTSTANASHHGAGSSKIRTNEVCQPPMFKEKEGQRSTKRRSNPSPSRPSFGLHPIKTSND</sequence>
<dbReference type="HOGENOM" id="CLU_1246440_0_0_1"/>
<organism evidence="2">
    <name type="scientific">Magallana gigas</name>
    <name type="common">Pacific oyster</name>
    <name type="synonym">Crassostrea gigas</name>
    <dbReference type="NCBI Taxonomy" id="29159"/>
    <lineage>
        <taxon>Eukaryota</taxon>
        <taxon>Metazoa</taxon>
        <taxon>Spiralia</taxon>
        <taxon>Lophotrochozoa</taxon>
        <taxon>Mollusca</taxon>
        <taxon>Bivalvia</taxon>
        <taxon>Autobranchia</taxon>
        <taxon>Pteriomorphia</taxon>
        <taxon>Ostreida</taxon>
        <taxon>Ostreoidea</taxon>
        <taxon>Ostreidae</taxon>
        <taxon>Magallana</taxon>
    </lineage>
</organism>
<feature type="region of interest" description="Disordered" evidence="1">
    <location>
        <begin position="1"/>
        <end position="92"/>
    </location>
</feature>
<reference evidence="2" key="1">
    <citation type="journal article" date="2012" name="Nature">
        <title>The oyster genome reveals stress adaptation and complexity of shell formation.</title>
        <authorList>
            <person name="Zhang G."/>
            <person name="Fang X."/>
            <person name="Guo X."/>
            <person name="Li L."/>
            <person name="Luo R."/>
            <person name="Xu F."/>
            <person name="Yang P."/>
            <person name="Zhang L."/>
            <person name="Wang X."/>
            <person name="Qi H."/>
            <person name="Xiong Z."/>
            <person name="Que H."/>
            <person name="Xie Y."/>
            <person name="Holland P.W."/>
            <person name="Paps J."/>
            <person name="Zhu Y."/>
            <person name="Wu F."/>
            <person name="Chen Y."/>
            <person name="Wang J."/>
            <person name="Peng C."/>
            <person name="Meng J."/>
            <person name="Yang L."/>
            <person name="Liu J."/>
            <person name="Wen B."/>
            <person name="Zhang N."/>
            <person name="Huang Z."/>
            <person name="Zhu Q."/>
            <person name="Feng Y."/>
            <person name="Mount A."/>
            <person name="Hedgecock D."/>
            <person name="Xu Z."/>
            <person name="Liu Y."/>
            <person name="Domazet-Loso T."/>
            <person name="Du Y."/>
            <person name="Sun X."/>
            <person name="Zhang S."/>
            <person name="Liu B."/>
            <person name="Cheng P."/>
            <person name="Jiang X."/>
            <person name="Li J."/>
            <person name="Fan D."/>
            <person name="Wang W."/>
            <person name="Fu W."/>
            <person name="Wang T."/>
            <person name="Wang B."/>
            <person name="Zhang J."/>
            <person name="Peng Z."/>
            <person name="Li Y."/>
            <person name="Li N."/>
            <person name="Wang J."/>
            <person name="Chen M."/>
            <person name="He Y."/>
            <person name="Tan F."/>
            <person name="Song X."/>
            <person name="Zheng Q."/>
            <person name="Huang R."/>
            <person name="Yang H."/>
            <person name="Du X."/>
            <person name="Chen L."/>
            <person name="Yang M."/>
            <person name="Gaffney P.M."/>
            <person name="Wang S."/>
            <person name="Luo L."/>
            <person name="She Z."/>
            <person name="Ming Y."/>
            <person name="Huang W."/>
            <person name="Zhang S."/>
            <person name="Huang B."/>
            <person name="Zhang Y."/>
            <person name="Qu T."/>
            <person name="Ni P."/>
            <person name="Miao G."/>
            <person name="Wang J."/>
            <person name="Wang Q."/>
            <person name="Steinberg C.E."/>
            <person name="Wang H."/>
            <person name="Li N."/>
            <person name="Qian L."/>
            <person name="Zhang G."/>
            <person name="Li Y."/>
            <person name="Yang H."/>
            <person name="Liu X."/>
            <person name="Wang J."/>
            <person name="Yin Y."/>
            <person name="Wang J."/>
        </authorList>
    </citation>
    <scope>NUCLEOTIDE SEQUENCE [LARGE SCALE GENOMIC DNA]</scope>
    <source>
        <strain evidence="2">05x7-T-G4-1.051#20</strain>
    </source>
</reference>
<dbReference type="AlphaFoldDB" id="K1RCK8"/>
<protein>
    <submittedName>
        <fullName evidence="2">Uncharacterized protein</fullName>
    </submittedName>
</protein>
<evidence type="ECO:0000313" key="2">
    <source>
        <dbReference type="EMBL" id="EKC31861.1"/>
    </source>
</evidence>
<feature type="compositionally biased region" description="Polar residues" evidence="1">
    <location>
        <begin position="69"/>
        <end position="81"/>
    </location>
</feature>
<dbReference type="InParanoid" id="K1RCK8"/>
<name>K1RCK8_MAGGI</name>
<feature type="region of interest" description="Disordered" evidence="1">
    <location>
        <begin position="148"/>
        <end position="222"/>
    </location>
</feature>
<proteinExistence type="predicted"/>